<evidence type="ECO:0000256" key="5">
    <source>
        <dbReference type="ARBA" id="ARBA00039789"/>
    </source>
</evidence>
<evidence type="ECO:0000256" key="1">
    <source>
        <dbReference type="ARBA" id="ARBA00022574"/>
    </source>
</evidence>
<dbReference type="Proteomes" id="UP000030651">
    <property type="component" value="Unassembled WGS sequence"/>
</dbReference>
<keyword evidence="1 7" id="KW-0853">WD repeat</keyword>
<dbReference type="InterPro" id="IPR011044">
    <property type="entry name" value="Quino_amine_DH_bsu"/>
</dbReference>
<dbReference type="InterPro" id="IPR027417">
    <property type="entry name" value="P-loop_NTPase"/>
</dbReference>
<dbReference type="SUPFAM" id="SSF52540">
    <property type="entry name" value="P-loop containing nucleoside triphosphate hydrolases"/>
    <property type="match status" value="1"/>
</dbReference>
<dbReference type="Gene3D" id="3.40.50.300">
    <property type="entry name" value="P-loop containing nucleotide triphosphate hydrolases"/>
    <property type="match status" value="1"/>
</dbReference>
<evidence type="ECO:0000259" key="8">
    <source>
        <dbReference type="Pfam" id="PF24883"/>
    </source>
</evidence>
<dbReference type="InParanoid" id="W3WR88"/>
<dbReference type="InterPro" id="IPR001680">
    <property type="entry name" value="WD40_rpt"/>
</dbReference>
<sequence>MAEGLQEGPMASQQFGNTVVDHGSRLFQGIVHGDIHLGPRESRLHSLDIASGATFDAANKQNSPSCLENTRVDLLQQIESWIESHDEKRIYWLRGMAGTGKSTIALTIVSRYAEKGRLGASFFFSRGGGDLGSAKKFVPTIAAQLAEAVPGLHECIDRALESNRHIFDLGVYSQWQKLVLEPLAQLGKDTVMHPIVVVIDALDECDDDNDIALLVKCFEGATTTDNSPLRLFITSRPESLINHAFDDIPRHTHKDFVLHNIEDSIVDQDLTLFYQDRLSKIAQRFHLDATLYSEGTIQILVQKSHRLFIHAATVCRFIQEGRGLAGQRLALLIDRGNASLRSERELDQMYTTVLTHSWSTSAHLEPQESADLKTLFSGIVGSIVVLFDVVNVLELATILDRSVDEVGRILRSFHSVLDVPEEATKPIRLLHPSFRDFLLDRSRCKAEPFSINAEEIHRLLLGNCLRLMKFHLKRNICNLNHPGVRARDVPKATVSDSIPHEIQYACRYWLHHLQRIGFDANVNDQLEKFFTTDFLYWLECLSLLHRLPDSVTMIRLLDMRLSGSTSPAPAASWISKMKLKWQGKTSRPPSLSDIVHDAMRFLLYHGSIIAEAPLQIYCSALVFSPDMSIIRKLYSHLIPTWVTCQNIGRIDWSAHLQTIALRYAGEQIIFSPNGQLIATSSSGYIQVFIAATGTEQAKILVPYEAHHSRVSVAFSPNNLFLVSGTSHGVIQVWDVHTGEQQLAVIWPDLNQDDRLTAVAFSPDGQLIAAAKNWKEVRLWDRSTGQEHCFTSGNSDWLKRIVFCDDSFLTTTGSNKQTRTIRLWHKAPYLVGENRDTHLAAFSSDLRLAAVSRRISSGIQLWDISTSEHMHRLKRPYYLLDSLTFSPNSEILAVTSSANITLLDTSTGTRLYEFEDNSSVNALAFSPNGQLASVSRDNTIRLWSMVQNWKQRSIKDDTIRTYGNAIALSRDGSKVASISGSSQAIIQVCGNMADPMLHVYRVPWKNSPFYNAIKFSDDCLYIAIALPSRGAVLDAGTGHIRWSIPLREYRQFYKEKFPVSLEFSPDSRLIASQTRNMLEVFDVVTGKLKYDFERPPHLREEDRNYASAFSPDSCLLACMMGHEVRILDASTGQVKHCDALRPGSKHTIFLTGAIQFSPNGRLIAVGGAFDAITLFDAVTGRSISTIQILSLKAVVRIMFSPDSRLLLSLCRTEQASLWDVTTGKLLYTIDYAHWKDIIVTFSPDSQRMFWSTRRGNIYLWDLVKCEEHWITWNLPILEVMSVSPCGAYLITERGTLGLPWLRPHPLSHTFAFEDWITNDGNELIYIHHDYRDRVHFVQGNSVFFDNRPGSFLRINTSSDFAVGQDIPKDRHNREGSTSGDG</sequence>
<protein>
    <recommendedName>
        <fullName evidence="5">Mitochondrial division protein 1</fullName>
    </recommendedName>
</protein>
<reference evidence="10" key="1">
    <citation type="journal article" date="2015" name="BMC Genomics">
        <title>Genomic and transcriptomic analysis of the endophytic fungus Pestalotiopsis fici reveals its lifestyle and high potential for synthesis of natural products.</title>
        <authorList>
            <person name="Wang X."/>
            <person name="Zhang X."/>
            <person name="Liu L."/>
            <person name="Xiang M."/>
            <person name="Wang W."/>
            <person name="Sun X."/>
            <person name="Che Y."/>
            <person name="Guo L."/>
            <person name="Liu G."/>
            <person name="Guo L."/>
            <person name="Wang C."/>
            <person name="Yin W.B."/>
            <person name="Stadler M."/>
            <person name="Zhang X."/>
            <person name="Liu X."/>
        </authorList>
    </citation>
    <scope>NUCLEOTIDE SEQUENCE [LARGE SCALE GENOMIC DNA]</scope>
    <source>
        <strain evidence="10">W106-1 / CGMCC3.15140</strain>
    </source>
</reference>
<comment type="similarity">
    <text evidence="4">Belongs to the WD repeat MDV1/CAF4 family.</text>
</comment>
<dbReference type="Pfam" id="PF00400">
    <property type="entry name" value="WD40"/>
    <property type="match status" value="3"/>
</dbReference>
<dbReference type="KEGG" id="pfy:PFICI_11741"/>
<evidence type="ECO:0000256" key="4">
    <source>
        <dbReference type="ARBA" id="ARBA00038415"/>
    </source>
</evidence>
<proteinExistence type="inferred from homology"/>
<accession>W3WR88</accession>
<keyword evidence="10" id="KW-1185">Reference proteome</keyword>
<evidence type="ECO:0000256" key="3">
    <source>
        <dbReference type="ARBA" id="ARBA00023054"/>
    </source>
</evidence>
<dbReference type="PANTHER" id="PTHR22847:SF637">
    <property type="entry name" value="WD REPEAT DOMAIN 5B"/>
    <property type="match status" value="1"/>
</dbReference>
<dbReference type="RefSeq" id="XP_007838513.1">
    <property type="nucleotide sequence ID" value="XM_007840322.1"/>
</dbReference>
<keyword evidence="2" id="KW-0677">Repeat</keyword>
<dbReference type="GO" id="GO:1990234">
    <property type="term" value="C:transferase complex"/>
    <property type="evidence" value="ECO:0007669"/>
    <property type="project" value="UniProtKB-ARBA"/>
</dbReference>
<dbReference type="SUPFAM" id="SSF50998">
    <property type="entry name" value="Quinoprotein alcohol dehydrogenase-like"/>
    <property type="match status" value="2"/>
</dbReference>
<dbReference type="STRING" id="1229662.W3WR88"/>
<dbReference type="InterPro" id="IPR011047">
    <property type="entry name" value="Quinoprotein_ADH-like_sf"/>
</dbReference>
<organism evidence="9 10">
    <name type="scientific">Pestalotiopsis fici (strain W106-1 / CGMCC3.15140)</name>
    <dbReference type="NCBI Taxonomy" id="1229662"/>
    <lineage>
        <taxon>Eukaryota</taxon>
        <taxon>Fungi</taxon>
        <taxon>Dikarya</taxon>
        <taxon>Ascomycota</taxon>
        <taxon>Pezizomycotina</taxon>
        <taxon>Sordariomycetes</taxon>
        <taxon>Xylariomycetidae</taxon>
        <taxon>Amphisphaeriales</taxon>
        <taxon>Sporocadaceae</taxon>
        <taxon>Pestalotiopsis</taxon>
    </lineage>
</organism>
<comment type="function">
    <text evidence="6">Involved in mitochondrial fission. Acts as an adapter protein required to form mitochondrial fission complexes. Formation of these complexes is required to promote constriction and fission of the mitochondrial compartment at a late step in mitochondrial division.</text>
</comment>
<dbReference type="SUPFAM" id="SSF50969">
    <property type="entry name" value="YVTN repeat-like/Quinoprotein amine dehydrogenase"/>
    <property type="match status" value="1"/>
</dbReference>
<name>W3WR88_PESFW</name>
<gene>
    <name evidence="9" type="ORF">PFICI_11741</name>
</gene>
<feature type="repeat" description="WD" evidence="7">
    <location>
        <begin position="711"/>
        <end position="743"/>
    </location>
</feature>
<dbReference type="eggNOG" id="KOG0266">
    <property type="taxonomic scope" value="Eukaryota"/>
</dbReference>
<dbReference type="OMA" id="HEVECLP"/>
<dbReference type="InterPro" id="IPR056884">
    <property type="entry name" value="NPHP3-like_N"/>
</dbReference>
<dbReference type="GO" id="GO:0005634">
    <property type="term" value="C:nucleus"/>
    <property type="evidence" value="ECO:0007669"/>
    <property type="project" value="TreeGrafter"/>
</dbReference>
<evidence type="ECO:0000313" key="10">
    <source>
        <dbReference type="Proteomes" id="UP000030651"/>
    </source>
</evidence>
<dbReference type="PANTHER" id="PTHR22847">
    <property type="entry name" value="WD40 REPEAT PROTEIN"/>
    <property type="match status" value="1"/>
</dbReference>
<dbReference type="Gene3D" id="2.130.10.10">
    <property type="entry name" value="YVTN repeat-like/Quinoprotein amine dehydrogenase"/>
    <property type="match status" value="3"/>
</dbReference>
<evidence type="ECO:0000256" key="2">
    <source>
        <dbReference type="ARBA" id="ARBA00022737"/>
    </source>
</evidence>
<dbReference type="Pfam" id="PF24883">
    <property type="entry name" value="NPHP3_N"/>
    <property type="match status" value="1"/>
</dbReference>
<dbReference type="SMART" id="SM00320">
    <property type="entry name" value="WD40"/>
    <property type="match status" value="9"/>
</dbReference>
<keyword evidence="3" id="KW-0175">Coiled coil</keyword>
<evidence type="ECO:0000256" key="6">
    <source>
        <dbReference type="ARBA" id="ARBA00043913"/>
    </source>
</evidence>
<evidence type="ECO:0000256" key="7">
    <source>
        <dbReference type="PROSITE-ProRule" id="PRU00221"/>
    </source>
</evidence>
<dbReference type="EMBL" id="KI912117">
    <property type="protein sequence ID" value="ETS76354.1"/>
    <property type="molecule type" value="Genomic_DNA"/>
</dbReference>
<dbReference type="HOGENOM" id="CLU_000288_6_16_1"/>
<dbReference type="GeneID" id="19276754"/>
<evidence type="ECO:0000313" key="9">
    <source>
        <dbReference type="EMBL" id="ETS76354.1"/>
    </source>
</evidence>
<dbReference type="PROSITE" id="PS50082">
    <property type="entry name" value="WD_REPEATS_2"/>
    <property type="match status" value="3"/>
</dbReference>
<dbReference type="OrthoDB" id="538223at2759"/>
<feature type="repeat" description="WD" evidence="7">
    <location>
        <begin position="748"/>
        <end position="785"/>
    </location>
</feature>
<dbReference type="InterPro" id="IPR015943">
    <property type="entry name" value="WD40/YVTN_repeat-like_dom_sf"/>
</dbReference>
<feature type="repeat" description="WD" evidence="7">
    <location>
        <begin position="912"/>
        <end position="944"/>
    </location>
</feature>
<feature type="domain" description="Nephrocystin 3-like N-terminal" evidence="8">
    <location>
        <begin position="76"/>
        <end position="236"/>
    </location>
</feature>